<gene>
    <name evidence="1" type="ORF">BN1180_01570</name>
</gene>
<dbReference type="Proteomes" id="UP000182110">
    <property type="component" value="Unassembled WGS sequence"/>
</dbReference>
<dbReference type="EMBL" id="CCXW01000001">
    <property type="protein sequence ID" value="CEG31426.1"/>
    <property type="molecule type" value="Genomic_DNA"/>
</dbReference>
<comment type="caution">
    <text evidence="1">The sequence shown here is derived from an EMBL/GenBank/DDBJ whole genome shotgun (WGS) entry which is preliminary data.</text>
</comment>
<proteinExistence type="predicted"/>
<name>A0AAN2PF68_9BACI</name>
<evidence type="ECO:0000313" key="1">
    <source>
        <dbReference type="EMBL" id="CEG31426.1"/>
    </source>
</evidence>
<protein>
    <submittedName>
        <fullName evidence="1">Uncharacterized protein</fullName>
    </submittedName>
</protein>
<evidence type="ECO:0000313" key="2">
    <source>
        <dbReference type="Proteomes" id="UP000182110"/>
    </source>
</evidence>
<organism evidence="1 2">
    <name type="scientific">Peribacillus simplex</name>
    <dbReference type="NCBI Taxonomy" id="1478"/>
    <lineage>
        <taxon>Bacteria</taxon>
        <taxon>Bacillati</taxon>
        <taxon>Bacillota</taxon>
        <taxon>Bacilli</taxon>
        <taxon>Bacillales</taxon>
        <taxon>Bacillaceae</taxon>
        <taxon>Peribacillus</taxon>
    </lineage>
</organism>
<accession>A0AAN2PF68</accession>
<sequence length="81" mass="9513">MKETTYFCELGSNGHIYRLINEAMRNISIHKLGFYESVFSPEWELLEEEEQDMVVGVLLSEYGISTKEFVDYCIEEKLHSI</sequence>
<keyword evidence="2" id="KW-1185">Reference proteome</keyword>
<dbReference type="RefSeq" id="WP_072272588.1">
    <property type="nucleotide sequence ID" value="NZ_CCXW01000001.1"/>
</dbReference>
<dbReference type="AlphaFoldDB" id="A0AAN2PF68"/>
<reference evidence="1 2" key="1">
    <citation type="journal article" date="2014" name="Genome Announc.">
        <title>Genome Sequence of Bacillus simplex Strain P558, Isolated from a Human Fecal Sample.</title>
        <authorList>
            <person name="Croce O."/>
            <person name="Hugon P."/>
            <person name="Lagier J.C."/>
            <person name="Bibi F."/>
            <person name="Robert C."/>
            <person name="Azhar E.I."/>
            <person name="Raoult D."/>
            <person name="Fournier P.E."/>
        </authorList>
    </citation>
    <scope>NUCLEOTIDE SEQUENCE [LARGE SCALE GENOMIC DNA]</scope>
    <source>
        <strain evidence="1 2">P558</strain>
    </source>
</reference>